<dbReference type="CDD" id="cd18809">
    <property type="entry name" value="SF1_C_RecD"/>
    <property type="match status" value="1"/>
</dbReference>
<dbReference type="CDD" id="cd18037">
    <property type="entry name" value="DEXSc_Pif1_like"/>
    <property type="match status" value="1"/>
</dbReference>
<keyword evidence="5 12" id="KW-0067">ATP-binding</keyword>
<dbReference type="InterPro" id="IPR049163">
    <property type="entry name" value="Pif1-like_2B_dom"/>
</dbReference>
<dbReference type="GO" id="GO:0006281">
    <property type="term" value="P:DNA repair"/>
    <property type="evidence" value="ECO:0007669"/>
    <property type="project" value="UniProtKB-UniRule"/>
</dbReference>
<dbReference type="InParanoid" id="A8N288"/>
<keyword evidence="10 12" id="KW-0413">Isomerase</keyword>
<evidence type="ECO:0000256" key="9">
    <source>
        <dbReference type="ARBA" id="ARBA00023204"/>
    </source>
</evidence>
<dbReference type="RefSeq" id="XP_001829007.2">
    <property type="nucleotide sequence ID" value="XM_001828955.2"/>
</dbReference>
<evidence type="ECO:0000256" key="11">
    <source>
        <dbReference type="ARBA" id="ARBA00023242"/>
    </source>
</evidence>
<dbReference type="GO" id="GO:0043139">
    <property type="term" value="F:5'-3' DNA helicase activity"/>
    <property type="evidence" value="ECO:0007669"/>
    <property type="project" value="UniProtKB-UniRule"/>
</dbReference>
<dbReference type="OMA" id="VFRQQDN"/>
<feature type="compositionally biased region" description="Basic and acidic residues" evidence="13">
    <location>
        <begin position="468"/>
        <end position="479"/>
    </location>
</feature>
<dbReference type="GO" id="GO:0000723">
    <property type="term" value="P:telomere maintenance"/>
    <property type="evidence" value="ECO:0007669"/>
    <property type="project" value="InterPro"/>
</dbReference>
<evidence type="ECO:0000313" key="16">
    <source>
        <dbReference type="Proteomes" id="UP000001861"/>
    </source>
</evidence>
<dbReference type="InterPro" id="IPR027417">
    <property type="entry name" value="P-loop_NTPase"/>
</dbReference>
<dbReference type="HAMAP" id="MF_03176">
    <property type="entry name" value="PIF1"/>
    <property type="match status" value="1"/>
</dbReference>
<dbReference type="Proteomes" id="UP000001861">
    <property type="component" value="Unassembled WGS sequence"/>
</dbReference>
<evidence type="ECO:0000259" key="14">
    <source>
        <dbReference type="SMART" id="SM00382"/>
    </source>
</evidence>
<dbReference type="GO" id="GO:0006310">
    <property type="term" value="P:DNA recombination"/>
    <property type="evidence" value="ECO:0007669"/>
    <property type="project" value="UniProtKB-UniRule"/>
</dbReference>
<evidence type="ECO:0000256" key="3">
    <source>
        <dbReference type="ARBA" id="ARBA00022801"/>
    </source>
</evidence>
<evidence type="ECO:0000256" key="7">
    <source>
        <dbReference type="ARBA" id="ARBA00023128"/>
    </source>
</evidence>
<dbReference type="InterPro" id="IPR051055">
    <property type="entry name" value="PIF1_helicase"/>
</dbReference>
<feature type="compositionally biased region" description="Basic and acidic residues" evidence="13">
    <location>
        <begin position="86"/>
        <end position="102"/>
    </location>
</feature>
<comment type="cofactor">
    <cofactor evidence="12">
        <name>Mg(2+)</name>
        <dbReference type="ChEBI" id="CHEBI:18420"/>
    </cofactor>
</comment>
<keyword evidence="11 12" id="KW-0539">Nucleus</keyword>
<evidence type="ECO:0000256" key="8">
    <source>
        <dbReference type="ARBA" id="ARBA00023172"/>
    </source>
</evidence>
<evidence type="ECO:0000256" key="12">
    <source>
        <dbReference type="HAMAP-Rule" id="MF_03176"/>
    </source>
</evidence>
<evidence type="ECO:0000256" key="2">
    <source>
        <dbReference type="ARBA" id="ARBA00022763"/>
    </source>
</evidence>
<keyword evidence="1 12" id="KW-0547">Nucleotide-binding</keyword>
<dbReference type="STRING" id="240176.A8N288"/>
<keyword evidence="3 12" id="KW-0378">Hydrolase</keyword>
<dbReference type="GeneID" id="6005433"/>
<name>A8N288_COPC7</name>
<protein>
    <recommendedName>
        <fullName evidence="12">ATP-dependent DNA helicase PIF1</fullName>
        <ecNumber evidence="12">5.6.2.3</ecNumber>
    </recommendedName>
    <alternativeName>
        <fullName evidence="12">DNA 5'-3' helicase PIF1</fullName>
    </alternativeName>
    <alternativeName>
        <fullName evidence="12">DNA repair and recombination helicase PIF1</fullName>
    </alternativeName>
</protein>
<comment type="function">
    <text evidence="12">DNA-dependent ATPase and 5'-3' DNA helicase required for the maintenance of both mitochondrial and nuclear genome stability.</text>
</comment>
<feature type="domain" description="AAA+ ATPase" evidence="14">
    <location>
        <begin position="139"/>
        <end position="277"/>
    </location>
</feature>
<proteinExistence type="inferred from homology"/>
<accession>A8N288</accession>
<dbReference type="EMBL" id="AACS02000001">
    <property type="protein sequence ID" value="EAU92642.2"/>
    <property type="molecule type" value="Genomic_DNA"/>
</dbReference>
<comment type="subcellular location">
    <subcellularLocation>
        <location evidence="12">Nucleus</location>
    </subcellularLocation>
    <subcellularLocation>
        <location evidence="12">Mitochondrion</location>
    </subcellularLocation>
</comment>
<comment type="similarity">
    <text evidence="12">Belongs to the helicase family. PIF1 subfamily.</text>
</comment>
<dbReference type="eggNOG" id="KOG0987">
    <property type="taxonomic scope" value="Eukaryota"/>
</dbReference>
<dbReference type="SMART" id="SM00382">
    <property type="entry name" value="AAA"/>
    <property type="match status" value="1"/>
</dbReference>
<dbReference type="InterPro" id="IPR010285">
    <property type="entry name" value="DNA_helicase_pif1-like_DEAD"/>
</dbReference>
<keyword evidence="2 12" id="KW-0227">DNA damage</keyword>
<dbReference type="Pfam" id="PF05970">
    <property type="entry name" value="PIF1"/>
    <property type="match status" value="1"/>
</dbReference>
<keyword evidence="7 12" id="KW-0496">Mitochondrion</keyword>
<comment type="catalytic activity">
    <reaction evidence="12">
        <text>ATP + H2O = ADP + phosphate + H(+)</text>
        <dbReference type="Rhea" id="RHEA:13065"/>
        <dbReference type="ChEBI" id="CHEBI:15377"/>
        <dbReference type="ChEBI" id="CHEBI:15378"/>
        <dbReference type="ChEBI" id="CHEBI:30616"/>
        <dbReference type="ChEBI" id="CHEBI:43474"/>
        <dbReference type="ChEBI" id="CHEBI:456216"/>
        <dbReference type="EC" id="5.6.2.3"/>
    </reaction>
</comment>
<evidence type="ECO:0000256" key="1">
    <source>
        <dbReference type="ARBA" id="ARBA00022741"/>
    </source>
</evidence>
<keyword evidence="8 12" id="KW-0233">DNA recombination</keyword>
<dbReference type="Pfam" id="PF21530">
    <property type="entry name" value="Pif1_2B_dom"/>
    <property type="match status" value="1"/>
</dbReference>
<evidence type="ECO:0000256" key="5">
    <source>
        <dbReference type="ARBA" id="ARBA00022840"/>
    </source>
</evidence>
<keyword evidence="4 12" id="KW-0347">Helicase</keyword>
<keyword evidence="9 12" id="KW-0234">DNA repair</keyword>
<keyword evidence="16" id="KW-1185">Reference proteome</keyword>
<sequence length="641" mass="70951">MPSVRINPRDGTHLSYRQVQAKWLKELREARKASRLQQAAQNDATVTDANNSPSEQSTLQTNTPLSTALASPQQASAGPSSTAVAHVDDHRMGSPSPDDHQEGISPAVLSSNIPAAVSTPSGAIQLSKDQRRILDEVKKGRNVFFTGPAGTGKSVLLREIIAWARSHYGEKQVAVTASTGIAGLSIGGSTVHSFAGIGLGKESADKIASKILDSPGNVKKRWRQTRVMVIDEISMLDGSLFDKLDEIARIVRATDRPFGGIQLVLTGDFFQLPPVPDKSHNYEGKATFAFGAKQWPRCIGQPMFLRQVFRQTDNTFIDLLSSIRLGKLENRHIEILNSLQRPIHYTDGIGPTHLYPRKVEVEGFNNRKLTELPGPEFQYESTDSGGYDPFGNVVPGDSVRTLLERMIALSSVTLKIGAQVMLIQNVIQGKLVNGSTGKVVEFLTIHEALQRDIAIAELNEKPRRRHPGKDAKKKEDRSKDEILEDLTRQIQGTAHDYELRRINNNVFSTSQYWPLVRFTNGMELLCAPLAFTAQGFIGNIEAHRLQVPLILSWALSIHKSQGQTLDRVKVDLASVFENGQAYVALSRARTMEGLEVVNFDPSKIRADPRVAAWQEFYTSLGCDDDDFMDSEEAMRSYWDTD</sequence>
<evidence type="ECO:0000256" key="6">
    <source>
        <dbReference type="ARBA" id="ARBA00023125"/>
    </source>
</evidence>
<evidence type="ECO:0000256" key="13">
    <source>
        <dbReference type="SAM" id="MobiDB-lite"/>
    </source>
</evidence>
<dbReference type="Gene3D" id="3.40.50.300">
    <property type="entry name" value="P-loop containing nucleotide triphosphate hydrolases"/>
    <property type="match status" value="2"/>
</dbReference>
<dbReference type="PANTHER" id="PTHR47642:SF5">
    <property type="entry name" value="ATP-DEPENDENT DNA HELICASE"/>
    <property type="match status" value="1"/>
</dbReference>
<dbReference type="KEGG" id="cci:CC1G_01687"/>
<dbReference type="EC" id="5.6.2.3" evidence="12"/>
<dbReference type="GO" id="GO:0005739">
    <property type="term" value="C:mitochondrion"/>
    <property type="evidence" value="ECO:0007669"/>
    <property type="project" value="UniProtKB-SubCell"/>
</dbReference>
<feature type="region of interest" description="Disordered" evidence="13">
    <location>
        <begin position="459"/>
        <end position="479"/>
    </location>
</feature>
<dbReference type="InterPro" id="IPR003593">
    <property type="entry name" value="AAA+_ATPase"/>
</dbReference>
<gene>
    <name evidence="12" type="primary">PIF1</name>
    <name evidence="15" type="ORF">CC1G_01687</name>
</gene>
<comment type="caution">
    <text evidence="15">The sequence shown here is derived from an EMBL/GenBank/DDBJ whole genome shotgun (WGS) entry which is preliminary data.</text>
</comment>
<organism evidence="15 16">
    <name type="scientific">Coprinopsis cinerea (strain Okayama-7 / 130 / ATCC MYA-4618 / FGSC 9003)</name>
    <name type="common">Inky cap fungus</name>
    <name type="synonym">Hormographiella aspergillata</name>
    <dbReference type="NCBI Taxonomy" id="240176"/>
    <lineage>
        <taxon>Eukaryota</taxon>
        <taxon>Fungi</taxon>
        <taxon>Dikarya</taxon>
        <taxon>Basidiomycota</taxon>
        <taxon>Agaricomycotina</taxon>
        <taxon>Agaricomycetes</taxon>
        <taxon>Agaricomycetidae</taxon>
        <taxon>Agaricales</taxon>
        <taxon>Agaricineae</taxon>
        <taxon>Psathyrellaceae</taxon>
        <taxon>Coprinopsis</taxon>
    </lineage>
</organism>
<reference evidence="15 16" key="1">
    <citation type="journal article" date="2010" name="Proc. Natl. Acad. Sci. U.S.A.">
        <title>Insights into evolution of multicellular fungi from the assembled chromosomes of the mushroom Coprinopsis cinerea (Coprinus cinereus).</title>
        <authorList>
            <person name="Stajich J.E."/>
            <person name="Wilke S.K."/>
            <person name="Ahren D."/>
            <person name="Au C.H."/>
            <person name="Birren B.W."/>
            <person name="Borodovsky M."/>
            <person name="Burns C."/>
            <person name="Canback B."/>
            <person name="Casselton L.A."/>
            <person name="Cheng C.K."/>
            <person name="Deng J."/>
            <person name="Dietrich F.S."/>
            <person name="Fargo D.C."/>
            <person name="Farman M.L."/>
            <person name="Gathman A.C."/>
            <person name="Goldberg J."/>
            <person name="Guigo R."/>
            <person name="Hoegger P.J."/>
            <person name="Hooker J.B."/>
            <person name="Huggins A."/>
            <person name="James T.Y."/>
            <person name="Kamada T."/>
            <person name="Kilaru S."/>
            <person name="Kodira C."/>
            <person name="Kues U."/>
            <person name="Kupfer D."/>
            <person name="Kwan H.S."/>
            <person name="Lomsadze A."/>
            <person name="Li W."/>
            <person name="Lilly W.W."/>
            <person name="Ma L.J."/>
            <person name="Mackey A.J."/>
            <person name="Manning G."/>
            <person name="Martin F."/>
            <person name="Muraguchi H."/>
            <person name="Natvig D.O."/>
            <person name="Palmerini H."/>
            <person name="Ramesh M.A."/>
            <person name="Rehmeyer C.J."/>
            <person name="Roe B.A."/>
            <person name="Shenoy N."/>
            <person name="Stanke M."/>
            <person name="Ter-Hovhannisyan V."/>
            <person name="Tunlid A."/>
            <person name="Velagapudi R."/>
            <person name="Vision T.J."/>
            <person name="Zeng Q."/>
            <person name="Zolan M.E."/>
            <person name="Pukkila P.J."/>
        </authorList>
    </citation>
    <scope>NUCLEOTIDE SEQUENCE [LARGE SCALE GENOMIC DNA]</scope>
    <source>
        <strain evidence="16">Okayama-7 / 130 / ATCC MYA-4618 / FGSC 9003</strain>
    </source>
</reference>
<feature type="compositionally biased region" description="Polar residues" evidence="13">
    <location>
        <begin position="35"/>
        <end position="66"/>
    </location>
</feature>
<comment type="subunit">
    <text evidence="12">Monomer.</text>
</comment>
<dbReference type="AlphaFoldDB" id="A8N288"/>
<keyword evidence="6 12" id="KW-0238">DNA-binding</keyword>
<feature type="compositionally biased region" description="Low complexity" evidence="13">
    <location>
        <begin position="68"/>
        <end position="81"/>
    </location>
</feature>
<dbReference type="GO" id="GO:0016887">
    <property type="term" value="F:ATP hydrolysis activity"/>
    <property type="evidence" value="ECO:0007669"/>
    <property type="project" value="RHEA"/>
</dbReference>
<dbReference type="PANTHER" id="PTHR47642">
    <property type="entry name" value="ATP-DEPENDENT DNA HELICASE"/>
    <property type="match status" value="1"/>
</dbReference>
<dbReference type="OrthoDB" id="432234at2759"/>
<feature type="DNA-binding region" evidence="12">
    <location>
        <begin position="580"/>
        <end position="599"/>
    </location>
</feature>
<feature type="region of interest" description="Disordered" evidence="13">
    <location>
        <begin position="31"/>
        <end position="105"/>
    </location>
</feature>
<evidence type="ECO:0000256" key="10">
    <source>
        <dbReference type="ARBA" id="ARBA00023235"/>
    </source>
</evidence>
<dbReference type="GO" id="GO:0005524">
    <property type="term" value="F:ATP binding"/>
    <property type="evidence" value="ECO:0007669"/>
    <property type="project" value="UniProtKB-UniRule"/>
</dbReference>
<feature type="binding site" evidence="12">
    <location>
        <begin position="147"/>
        <end position="154"/>
    </location>
    <ligand>
        <name>ATP</name>
        <dbReference type="ChEBI" id="CHEBI:30616"/>
    </ligand>
</feature>
<dbReference type="SUPFAM" id="SSF52540">
    <property type="entry name" value="P-loop containing nucleoside triphosphate hydrolases"/>
    <property type="match status" value="2"/>
</dbReference>
<dbReference type="GO" id="GO:0003677">
    <property type="term" value="F:DNA binding"/>
    <property type="evidence" value="ECO:0007669"/>
    <property type="project" value="UniProtKB-KW"/>
</dbReference>
<dbReference type="InterPro" id="IPR048293">
    <property type="entry name" value="PIF1_RRM3_pfh1"/>
</dbReference>
<evidence type="ECO:0000256" key="4">
    <source>
        <dbReference type="ARBA" id="ARBA00022806"/>
    </source>
</evidence>
<dbReference type="HOGENOM" id="CLU_001613_0_3_1"/>
<evidence type="ECO:0000313" key="15">
    <source>
        <dbReference type="EMBL" id="EAU92642.2"/>
    </source>
</evidence>
<dbReference type="VEuPathDB" id="FungiDB:CC1G_01687"/>
<dbReference type="GO" id="GO:0005634">
    <property type="term" value="C:nucleus"/>
    <property type="evidence" value="ECO:0007669"/>
    <property type="project" value="UniProtKB-SubCell"/>
</dbReference>